<keyword evidence="7" id="KW-0539">Nucleus</keyword>
<feature type="domain" description="DDE Tnp4" evidence="8">
    <location>
        <begin position="33"/>
        <end position="198"/>
    </location>
</feature>
<evidence type="ECO:0000313" key="10">
    <source>
        <dbReference type="Proteomes" id="UP000007819"/>
    </source>
</evidence>
<dbReference type="EnsemblMetazoa" id="XM_029492678.1">
    <property type="protein sequence ID" value="XP_029348538.1"/>
    <property type="gene ID" value="LOC115035050"/>
</dbReference>
<proteinExistence type="inferred from homology"/>
<keyword evidence="4" id="KW-0540">Nuclease</keyword>
<dbReference type="Pfam" id="PF13359">
    <property type="entry name" value="DDE_Tnp_4"/>
    <property type="match status" value="1"/>
</dbReference>
<comment type="cofactor">
    <cofactor evidence="1">
        <name>a divalent metal cation</name>
        <dbReference type="ChEBI" id="CHEBI:60240"/>
    </cofactor>
</comment>
<evidence type="ECO:0000256" key="6">
    <source>
        <dbReference type="ARBA" id="ARBA00022801"/>
    </source>
</evidence>
<evidence type="ECO:0000256" key="1">
    <source>
        <dbReference type="ARBA" id="ARBA00001968"/>
    </source>
</evidence>
<evidence type="ECO:0000313" key="9">
    <source>
        <dbReference type="EnsemblMetazoa" id="XP_029348538.1"/>
    </source>
</evidence>
<comment type="similarity">
    <text evidence="3">Belongs to the HARBI1 family.</text>
</comment>
<dbReference type="PANTHER" id="PTHR22930">
    <property type="match status" value="1"/>
</dbReference>
<keyword evidence="5" id="KW-0479">Metal-binding</keyword>
<comment type="subcellular location">
    <subcellularLocation>
        <location evidence="2">Nucleus</location>
    </subcellularLocation>
</comment>
<dbReference type="GO" id="GO:0004518">
    <property type="term" value="F:nuclease activity"/>
    <property type="evidence" value="ECO:0007669"/>
    <property type="project" value="UniProtKB-KW"/>
</dbReference>
<dbReference type="Proteomes" id="UP000007819">
    <property type="component" value="Unassembled WGS sequence"/>
</dbReference>
<dbReference type="GO" id="GO:0005634">
    <property type="term" value="C:nucleus"/>
    <property type="evidence" value="ECO:0007669"/>
    <property type="project" value="UniProtKB-SubCell"/>
</dbReference>
<dbReference type="AlphaFoldDB" id="A0A8R2NUI8"/>
<dbReference type="GeneID" id="115035050"/>
<evidence type="ECO:0000256" key="3">
    <source>
        <dbReference type="ARBA" id="ARBA00006958"/>
    </source>
</evidence>
<dbReference type="OMA" id="ANTKMRI"/>
<sequence>MSHLQLPKNPEEWLKVAEDYDEKWNFPHCVGAIDGKHIVIQCPINSGSEFFNYKETFSIVLMALVDANYMFTYVDIGCQGRISDGGVFKNTSLWATLEKNQLMLPLDTPLSTKNELVPYVFVGDNAFALGTHMMKPYSGVFEKGNKKRVYNYRLSRARRVVENVFGILSSVFRVFRKLILLSEQKVSQITMACVLLHNYLRSKTSSGIYSPPGVFDDEKESELQPGSWREDQGSMTSFMPVQRVPRRSGLEPLRIRDLYADYFVSNGAVTWQNDK</sequence>
<dbReference type="InterPro" id="IPR045249">
    <property type="entry name" value="HARBI1-like"/>
</dbReference>
<evidence type="ECO:0000256" key="5">
    <source>
        <dbReference type="ARBA" id="ARBA00022723"/>
    </source>
</evidence>
<organism evidence="9 10">
    <name type="scientific">Acyrthosiphon pisum</name>
    <name type="common">Pea aphid</name>
    <dbReference type="NCBI Taxonomy" id="7029"/>
    <lineage>
        <taxon>Eukaryota</taxon>
        <taxon>Metazoa</taxon>
        <taxon>Ecdysozoa</taxon>
        <taxon>Arthropoda</taxon>
        <taxon>Hexapoda</taxon>
        <taxon>Insecta</taxon>
        <taxon>Pterygota</taxon>
        <taxon>Neoptera</taxon>
        <taxon>Paraneoptera</taxon>
        <taxon>Hemiptera</taxon>
        <taxon>Sternorrhyncha</taxon>
        <taxon>Aphidomorpha</taxon>
        <taxon>Aphidoidea</taxon>
        <taxon>Aphididae</taxon>
        <taxon>Macrosiphini</taxon>
        <taxon>Acyrthosiphon</taxon>
    </lineage>
</organism>
<evidence type="ECO:0000256" key="4">
    <source>
        <dbReference type="ARBA" id="ARBA00022722"/>
    </source>
</evidence>
<reference evidence="10" key="1">
    <citation type="submission" date="2010-06" db="EMBL/GenBank/DDBJ databases">
        <authorList>
            <person name="Jiang H."/>
            <person name="Abraham K."/>
            <person name="Ali S."/>
            <person name="Alsbrooks S.L."/>
            <person name="Anim B.N."/>
            <person name="Anosike U.S."/>
            <person name="Attaway T."/>
            <person name="Bandaranaike D.P."/>
            <person name="Battles P.K."/>
            <person name="Bell S.N."/>
            <person name="Bell A.V."/>
            <person name="Beltran B."/>
            <person name="Bickham C."/>
            <person name="Bustamante Y."/>
            <person name="Caleb T."/>
            <person name="Canada A."/>
            <person name="Cardenas V."/>
            <person name="Carter K."/>
            <person name="Chacko J."/>
            <person name="Chandrabose M.N."/>
            <person name="Chavez D."/>
            <person name="Chavez A."/>
            <person name="Chen L."/>
            <person name="Chu H.-S."/>
            <person name="Claassen K.J."/>
            <person name="Cockrell R."/>
            <person name="Collins M."/>
            <person name="Cooper J.A."/>
            <person name="Cree A."/>
            <person name="Curry S.M."/>
            <person name="Da Y."/>
            <person name="Dao M.D."/>
            <person name="Das B."/>
            <person name="Davila M.-L."/>
            <person name="Davy-Carroll L."/>
            <person name="Denson S."/>
            <person name="Dinh H."/>
            <person name="Ebong V.E."/>
            <person name="Edwards J.R."/>
            <person name="Egan A."/>
            <person name="El-Daye J."/>
            <person name="Escobedo L."/>
            <person name="Fernandez S."/>
            <person name="Fernando P.R."/>
            <person name="Flagg N."/>
            <person name="Forbes L.D."/>
            <person name="Fowler R.G."/>
            <person name="Fu Q."/>
            <person name="Gabisi R.A."/>
            <person name="Ganer J."/>
            <person name="Garbino Pronczuk A."/>
            <person name="Garcia R.M."/>
            <person name="Garner T."/>
            <person name="Garrett T.E."/>
            <person name="Gonzalez D.A."/>
            <person name="Hamid H."/>
            <person name="Hawkins E.S."/>
            <person name="Hirani K."/>
            <person name="Hogues M.E."/>
            <person name="Hollins B."/>
            <person name="Hsiao C.-H."/>
            <person name="Jabil R."/>
            <person name="James M.L."/>
            <person name="Jhangiani S.N."/>
            <person name="Johnson B."/>
            <person name="Johnson Q."/>
            <person name="Joshi V."/>
            <person name="Kalu J.B."/>
            <person name="Kam C."/>
            <person name="Kashfia A."/>
            <person name="Keebler J."/>
            <person name="Kisamo H."/>
            <person name="Kovar C.L."/>
            <person name="Lago L.A."/>
            <person name="Lai C.-Y."/>
            <person name="Laidlaw J."/>
            <person name="Lara F."/>
            <person name="Le T.-K."/>
            <person name="Lee S.L."/>
            <person name="Legall F.H."/>
            <person name="Lemon S.J."/>
            <person name="Lewis L.R."/>
            <person name="Li B."/>
            <person name="Liu Y."/>
            <person name="Liu Y.-S."/>
            <person name="Lopez J."/>
            <person name="Lozado R.J."/>
            <person name="Lu J."/>
            <person name="Madu R.C."/>
            <person name="Maheshwari M."/>
            <person name="Maheshwari R."/>
            <person name="Malloy K."/>
            <person name="Martinez E."/>
            <person name="Mathew T."/>
            <person name="Mercado I.C."/>
            <person name="Mercado C."/>
            <person name="Meyer B."/>
            <person name="Montgomery K."/>
            <person name="Morgan M.B."/>
            <person name="Munidasa M."/>
            <person name="Nazareth L.V."/>
            <person name="Nelson J."/>
            <person name="Ng B.M."/>
            <person name="Nguyen N.B."/>
            <person name="Nguyen P.Q."/>
            <person name="Nguyen T."/>
            <person name="Obregon M."/>
            <person name="Okwuonu G.O."/>
            <person name="Onwere C.G."/>
            <person name="Orozco G."/>
            <person name="Parra A."/>
            <person name="Patel S."/>
            <person name="Patil S."/>
            <person name="Perez A."/>
            <person name="Perez Y."/>
            <person name="Pham C."/>
            <person name="Primus E.L."/>
            <person name="Pu L.-L."/>
            <person name="Puazo M."/>
            <person name="Qin X."/>
            <person name="Quiroz J.B."/>
            <person name="Reese J."/>
            <person name="Richards S."/>
            <person name="Rives C.M."/>
            <person name="Robberts R."/>
            <person name="Ruiz S.J."/>
            <person name="Ruiz M.J."/>
            <person name="Santibanez J."/>
            <person name="Schneider B.W."/>
            <person name="Sisson I."/>
            <person name="Smith M."/>
            <person name="Sodergren E."/>
            <person name="Song X.-Z."/>
            <person name="Song B.B."/>
            <person name="Summersgill H."/>
            <person name="Thelus R."/>
            <person name="Thornton R.D."/>
            <person name="Trejos Z.Y."/>
            <person name="Usmani K."/>
            <person name="Vattathil S."/>
            <person name="Villasana D."/>
            <person name="Walker D.L."/>
            <person name="Wang S."/>
            <person name="Wang K."/>
            <person name="White C.S."/>
            <person name="Williams A.C."/>
            <person name="Williamson J."/>
            <person name="Wilson K."/>
            <person name="Woghiren I.O."/>
            <person name="Woodworth J.R."/>
            <person name="Worley K.C."/>
            <person name="Wright R.A."/>
            <person name="Wu W."/>
            <person name="Young L."/>
            <person name="Zhang L."/>
            <person name="Zhang J."/>
            <person name="Zhu Y."/>
            <person name="Muzny D.M."/>
            <person name="Weinstock G."/>
            <person name="Gibbs R.A."/>
        </authorList>
    </citation>
    <scope>NUCLEOTIDE SEQUENCE [LARGE SCALE GENOMIC DNA]</scope>
    <source>
        <strain evidence="10">LSR1</strain>
    </source>
</reference>
<evidence type="ECO:0000256" key="7">
    <source>
        <dbReference type="ARBA" id="ARBA00023242"/>
    </source>
</evidence>
<dbReference type="PANTHER" id="PTHR22930:SF258">
    <property type="entry name" value="PROTEIN ALP1-LIKE ISOFORM X1"/>
    <property type="match status" value="1"/>
</dbReference>
<reference evidence="9" key="2">
    <citation type="submission" date="2022-06" db="UniProtKB">
        <authorList>
            <consortium name="EnsemblMetazoa"/>
        </authorList>
    </citation>
    <scope>IDENTIFICATION</scope>
</reference>
<name>A0A8R2NUI8_ACYPI</name>
<dbReference type="OrthoDB" id="6617202at2759"/>
<protein>
    <recommendedName>
        <fullName evidence="8">DDE Tnp4 domain-containing protein</fullName>
    </recommendedName>
</protein>
<dbReference type="KEGG" id="api:115035050"/>
<dbReference type="InterPro" id="IPR027806">
    <property type="entry name" value="HARBI1_dom"/>
</dbReference>
<accession>A0A8R2NUI8</accession>
<keyword evidence="6" id="KW-0378">Hydrolase</keyword>
<dbReference type="RefSeq" id="XP_029348538.1">
    <property type="nucleotide sequence ID" value="XM_029492678.1"/>
</dbReference>
<dbReference type="GO" id="GO:0016787">
    <property type="term" value="F:hydrolase activity"/>
    <property type="evidence" value="ECO:0007669"/>
    <property type="project" value="UniProtKB-KW"/>
</dbReference>
<keyword evidence="10" id="KW-1185">Reference proteome</keyword>
<evidence type="ECO:0000259" key="8">
    <source>
        <dbReference type="Pfam" id="PF13359"/>
    </source>
</evidence>
<dbReference type="GO" id="GO:0046872">
    <property type="term" value="F:metal ion binding"/>
    <property type="evidence" value="ECO:0007669"/>
    <property type="project" value="UniProtKB-KW"/>
</dbReference>
<evidence type="ECO:0000256" key="2">
    <source>
        <dbReference type="ARBA" id="ARBA00004123"/>
    </source>
</evidence>